<name>A0A9P8LFI6_9PEZI</name>
<keyword evidence="2" id="KW-1185">Reference proteome</keyword>
<proteinExistence type="predicted"/>
<reference evidence="1" key="1">
    <citation type="submission" date="2021-03" db="EMBL/GenBank/DDBJ databases">
        <title>Comparative genomics and phylogenomic investigation of the class Geoglossomycetes provide insights into ecological specialization and systematics.</title>
        <authorList>
            <person name="Melie T."/>
            <person name="Pirro S."/>
            <person name="Miller A.N."/>
            <person name="Quandt A."/>
        </authorList>
    </citation>
    <scope>NUCLEOTIDE SEQUENCE</scope>
    <source>
        <strain evidence="1">CAQ_001_2017</strain>
    </source>
</reference>
<dbReference type="AlphaFoldDB" id="A0A9P8LFI6"/>
<comment type="caution">
    <text evidence="1">The sequence shown here is derived from an EMBL/GenBank/DDBJ whole genome shotgun (WGS) entry which is preliminary data.</text>
</comment>
<dbReference type="Proteomes" id="UP000750711">
    <property type="component" value="Unassembled WGS sequence"/>
</dbReference>
<accession>A0A9P8LFI6</accession>
<organism evidence="1 2">
    <name type="scientific">Trichoglossum hirsutum</name>
    <dbReference type="NCBI Taxonomy" id="265104"/>
    <lineage>
        <taxon>Eukaryota</taxon>
        <taxon>Fungi</taxon>
        <taxon>Dikarya</taxon>
        <taxon>Ascomycota</taxon>
        <taxon>Pezizomycotina</taxon>
        <taxon>Geoglossomycetes</taxon>
        <taxon>Geoglossales</taxon>
        <taxon>Geoglossaceae</taxon>
        <taxon>Trichoglossum</taxon>
    </lineage>
</organism>
<protein>
    <submittedName>
        <fullName evidence="1">Uncharacterized protein</fullName>
    </submittedName>
</protein>
<gene>
    <name evidence="1" type="ORF">GP486_002193</name>
</gene>
<evidence type="ECO:0000313" key="1">
    <source>
        <dbReference type="EMBL" id="KAH0563238.1"/>
    </source>
</evidence>
<evidence type="ECO:0000313" key="2">
    <source>
        <dbReference type="Proteomes" id="UP000750711"/>
    </source>
</evidence>
<dbReference type="EMBL" id="JAGHQM010000232">
    <property type="protein sequence ID" value="KAH0563238.1"/>
    <property type="molecule type" value="Genomic_DNA"/>
</dbReference>
<sequence length="131" mass="13783">MSTFISLVEANLIKVSYDSLTDNTASVTISGSGPYKPEGVPGFKTPISIVQDASNPLKFYTTYQQESFAPPEGDVWNLTETFEAPLGEGDHGTINIIVAIYGSEVGGELDLTFSLFPGLSSATGDASGDPL</sequence>